<dbReference type="InterPro" id="IPR004045">
    <property type="entry name" value="Glutathione_S-Trfase_N"/>
</dbReference>
<dbReference type="InterPro" id="IPR050983">
    <property type="entry name" value="GST_Omega/HSP26"/>
</dbReference>
<evidence type="ECO:0000313" key="4">
    <source>
        <dbReference type="Proteomes" id="UP001334248"/>
    </source>
</evidence>
<dbReference type="Gene3D" id="3.40.30.10">
    <property type="entry name" value="Glutaredoxin"/>
    <property type="match status" value="1"/>
</dbReference>
<dbReference type="CDD" id="cd00570">
    <property type="entry name" value="GST_N_family"/>
    <property type="match status" value="1"/>
</dbReference>
<dbReference type="InterPro" id="IPR004046">
    <property type="entry name" value="GST_C"/>
</dbReference>
<sequence length="270" mass="30512">MASLHDSAELVLLASPISPYVQKVKIALREKDIEFTTLVPEDFANNSTSGPLRSANPRVEVPALIDGDLQIFDSTIILEYLEDKWPEPALLPNNPAARARARMIEELCDTEYEAVNWGLNEVRSFKRAEGNLALELEKQGKHHIETIYHWLTEKLGSHTWFNGETFGWADVAVLPFVNRSMTLGVCPATGSPLARWHSRAKERPSVAQTFKEYEEGLPSMQALAKSVAAGERKREYRSQRLEWMIKAGGLEVVVEGLRKDNIRFTWPQNI</sequence>
<dbReference type="PROSITE" id="PS50405">
    <property type="entry name" value="GST_CTER"/>
    <property type="match status" value="1"/>
</dbReference>
<evidence type="ECO:0000313" key="3">
    <source>
        <dbReference type="EMBL" id="KAK5944672.1"/>
    </source>
</evidence>
<dbReference type="CDD" id="cd00299">
    <property type="entry name" value="GST_C_family"/>
    <property type="match status" value="1"/>
</dbReference>
<dbReference type="Proteomes" id="UP001334248">
    <property type="component" value="Unassembled WGS sequence"/>
</dbReference>
<dbReference type="RefSeq" id="XP_064732762.1">
    <property type="nucleotide sequence ID" value="XM_064870309.1"/>
</dbReference>
<dbReference type="GeneID" id="89995321"/>
<evidence type="ECO:0000259" key="2">
    <source>
        <dbReference type="PROSITE" id="PS50405"/>
    </source>
</evidence>
<protein>
    <recommendedName>
        <fullName evidence="5">Glutathione S-transferase</fullName>
    </recommendedName>
</protein>
<keyword evidence="4" id="KW-1185">Reference proteome</keyword>
<dbReference type="EMBL" id="JAVHJV010000002">
    <property type="protein sequence ID" value="KAK5944672.1"/>
    <property type="molecule type" value="Genomic_DNA"/>
</dbReference>
<dbReference type="InterPro" id="IPR040079">
    <property type="entry name" value="Glutathione_S-Trfase"/>
</dbReference>
<dbReference type="InterPro" id="IPR036282">
    <property type="entry name" value="Glutathione-S-Trfase_C_sf"/>
</dbReference>
<organism evidence="3 4">
    <name type="scientific">Knufia obscura</name>
    <dbReference type="NCBI Taxonomy" id="1635080"/>
    <lineage>
        <taxon>Eukaryota</taxon>
        <taxon>Fungi</taxon>
        <taxon>Dikarya</taxon>
        <taxon>Ascomycota</taxon>
        <taxon>Pezizomycotina</taxon>
        <taxon>Eurotiomycetes</taxon>
        <taxon>Chaetothyriomycetidae</taxon>
        <taxon>Chaetothyriales</taxon>
        <taxon>Trichomeriaceae</taxon>
        <taxon>Knufia</taxon>
    </lineage>
</organism>
<dbReference type="SUPFAM" id="SSF47616">
    <property type="entry name" value="GST C-terminal domain-like"/>
    <property type="match status" value="1"/>
</dbReference>
<dbReference type="Pfam" id="PF13417">
    <property type="entry name" value="GST_N_3"/>
    <property type="match status" value="1"/>
</dbReference>
<accession>A0ABR0RVP3</accession>
<evidence type="ECO:0008006" key="5">
    <source>
        <dbReference type="Google" id="ProtNLM"/>
    </source>
</evidence>
<dbReference type="SFLD" id="SFLDS00019">
    <property type="entry name" value="Glutathione_Transferase_(cytos"/>
    <property type="match status" value="1"/>
</dbReference>
<dbReference type="PROSITE" id="PS50404">
    <property type="entry name" value="GST_NTER"/>
    <property type="match status" value="1"/>
</dbReference>
<dbReference type="InterPro" id="IPR010987">
    <property type="entry name" value="Glutathione-S-Trfase_C-like"/>
</dbReference>
<dbReference type="PANTHER" id="PTHR43968">
    <property type="match status" value="1"/>
</dbReference>
<reference evidence="3 4" key="1">
    <citation type="journal article" date="2023" name="Res Sq">
        <title>Genomic and morphological characterization of Knufia obscura isolated from the Mars 2020 spacecraft assembly facility.</title>
        <authorList>
            <person name="Chander A.M."/>
            <person name="Teixeira M.M."/>
            <person name="Singh N.K."/>
            <person name="Williams M.P."/>
            <person name="Parker C.W."/>
            <person name="Leo P."/>
            <person name="Stajich J.E."/>
            <person name="Torok T."/>
            <person name="Tighe S."/>
            <person name="Mason C.E."/>
            <person name="Venkateswaran K."/>
        </authorList>
    </citation>
    <scope>NUCLEOTIDE SEQUENCE [LARGE SCALE GENOMIC DNA]</scope>
    <source>
        <strain evidence="3 4">CCFEE 5817</strain>
    </source>
</reference>
<evidence type="ECO:0000259" key="1">
    <source>
        <dbReference type="PROSITE" id="PS50404"/>
    </source>
</evidence>
<dbReference type="Gene3D" id="1.20.1050.10">
    <property type="match status" value="1"/>
</dbReference>
<dbReference type="PANTHER" id="PTHR43968:SF6">
    <property type="entry name" value="GLUTATHIONE S-TRANSFERASE OMEGA"/>
    <property type="match status" value="1"/>
</dbReference>
<dbReference type="SFLD" id="SFLDG00358">
    <property type="entry name" value="Main_(cytGST)"/>
    <property type="match status" value="1"/>
</dbReference>
<name>A0ABR0RVP3_9EURO</name>
<feature type="domain" description="GST N-terminal" evidence="1">
    <location>
        <begin position="8"/>
        <end position="89"/>
    </location>
</feature>
<comment type="caution">
    <text evidence="3">The sequence shown here is derived from an EMBL/GenBank/DDBJ whole genome shotgun (WGS) entry which is preliminary data.</text>
</comment>
<dbReference type="InterPro" id="IPR036249">
    <property type="entry name" value="Thioredoxin-like_sf"/>
</dbReference>
<proteinExistence type="predicted"/>
<dbReference type="Pfam" id="PF00043">
    <property type="entry name" value="GST_C"/>
    <property type="match status" value="1"/>
</dbReference>
<gene>
    <name evidence="3" type="ORF">PMZ80_001872</name>
</gene>
<dbReference type="SUPFAM" id="SSF52833">
    <property type="entry name" value="Thioredoxin-like"/>
    <property type="match status" value="1"/>
</dbReference>
<feature type="domain" description="GST C-terminal" evidence="2">
    <location>
        <begin position="94"/>
        <end position="236"/>
    </location>
</feature>